<dbReference type="EMBL" id="GBEZ01017243">
    <property type="protein sequence ID" value="JAC69080.1"/>
    <property type="molecule type" value="Transcribed_RNA"/>
</dbReference>
<feature type="compositionally biased region" description="Low complexity" evidence="1">
    <location>
        <begin position="149"/>
        <end position="160"/>
    </location>
</feature>
<reference evidence="2" key="1">
    <citation type="submission" date="2014-05" db="EMBL/GenBank/DDBJ databases">
        <title>The transcriptome of the halophilic microalga Tetraselmis sp. GSL018 isolated from the Great Salt Lake, Utah.</title>
        <authorList>
            <person name="Jinkerson R.E."/>
            <person name="D'Adamo S."/>
            <person name="Posewitz M.C."/>
        </authorList>
    </citation>
    <scope>NUCLEOTIDE SEQUENCE</scope>
    <source>
        <strain evidence="2">GSL018</strain>
    </source>
</reference>
<accession>A0A061REK9</accession>
<dbReference type="AlphaFoldDB" id="A0A061REK9"/>
<evidence type="ECO:0000313" key="2">
    <source>
        <dbReference type="EMBL" id="JAC69080.1"/>
    </source>
</evidence>
<gene>
    <name evidence="2" type="ORF">TSPGSL018_7256</name>
</gene>
<proteinExistence type="predicted"/>
<protein>
    <submittedName>
        <fullName evidence="2">Uncharacterized protein</fullName>
    </submittedName>
</protein>
<sequence>MYRGTVHRTSDNIDSSVDTACQLLEAKLAALDNEIREDHVLVREDLKLQSCRAQAREQAFGVQVGSASPIDISDQTQGIQLPSQRWNPILVDGRQYVWFDTVSCRQYLSATDKSGVSAEEFVEISKDHPLYVDIWQMKRVIREVEDCCSRPQSPAGSSSSKGFGDLKPLSR</sequence>
<evidence type="ECO:0000256" key="1">
    <source>
        <dbReference type="SAM" id="MobiDB-lite"/>
    </source>
</evidence>
<name>A0A061REK9_9CHLO</name>
<organism evidence="2">
    <name type="scientific">Tetraselmis sp. GSL018</name>
    <dbReference type="NCBI Taxonomy" id="582737"/>
    <lineage>
        <taxon>Eukaryota</taxon>
        <taxon>Viridiplantae</taxon>
        <taxon>Chlorophyta</taxon>
        <taxon>core chlorophytes</taxon>
        <taxon>Chlorodendrophyceae</taxon>
        <taxon>Chlorodendrales</taxon>
        <taxon>Chlorodendraceae</taxon>
        <taxon>Tetraselmis</taxon>
    </lineage>
</organism>
<feature type="region of interest" description="Disordered" evidence="1">
    <location>
        <begin position="149"/>
        <end position="171"/>
    </location>
</feature>